<name>A0A0A7CIW5_TIGJA</name>
<evidence type="ECO:0000256" key="7">
    <source>
        <dbReference type="ARBA" id="ARBA00023170"/>
    </source>
</evidence>
<dbReference type="PRINTS" id="PR00047">
    <property type="entry name" value="STROIDFINGER"/>
</dbReference>
<accession>A0A0A7CIW5</accession>
<dbReference type="Gene3D" id="3.30.50.10">
    <property type="entry name" value="Erythroid Transcription Factor GATA-1, subunit A"/>
    <property type="match status" value="1"/>
</dbReference>
<dbReference type="Pfam" id="PF00105">
    <property type="entry name" value="zf-C4"/>
    <property type="match status" value="1"/>
</dbReference>
<evidence type="ECO:0000313" key="10">
    <source>
        <dbReference type="EMBL" id="AID52836.1"/>
    </source>
</evidence>
<keyword evidence="7 10" id="KW-0675">Receptor</keyword>
<evidence type="ECO:0000256" key="2">
    <source>
        <dbReference type="ARBA" id="ARBA00022771"/>
    </source>
</evidence>
<evidence type="ECO:0000256" key="5">
    <source>
        <dbReference type="ARBA" id="ARBA00023125"/>
    </source>
</evidence>
<evidence type="ECO:0000256" key="8">
    <source>
        <dbReference type="ARBA" id="ARBA00023242"/>
    </source>
</evidence>
<dbReference type="SUPFAM" id="SSF48508">
    <property type="entry name" value="Nuclear receptor ligand-binding domain"/>
    <property type="match status" value="1"/>
</dbReference>
<dbReference type="InterPro" id="IPR050274">
    <property type="entry name" value="Nuclear_hormone_rcpt_NR2"/>
</dbReference>
<organism evidence="10">
    <name type="scientific">Tigriopus japonicus</name>
    <name type="common">Copepod</name>
    <dbReference type="NCBI Taxonomy" id="158387"/>
    <lineage>
        <taxon>Eukaryota</taxon>
        <taxon>Metazoa</taxon>
        <taxon>Ecdysozoa</taxon>
        <taxon>Arthropoda</taxon>
        <taxon>Crustacea</taxon>
        <taxon>Multicrustacea</taxon>
        <taxon>Hexanauplia</taxon>
        <taxon>Copepoda</taxon>
        <taxon>Harpacticoida</taxon>
        <taxon>Harpacticidae</taxon>
        <taxon>Tigriopus</taxon>
    </lineage>
</organism>
<evidence type="ECO:0000256" key="4">
    <source>
        <dbReference type="ARBA" id="ARBA00023015"/>
    </source>
</evidence>
<dbReference type="AlphaFoldDB" id="A0A0A7CIW5"/>
<reference evidence="10" key="1">
    <citation type="journal article" date="2014" name="BMC Genomics">
        <title>Genome-wide identification of nuclear receptor (NR) superfamily genes in the copepod Tigriopus japonicus.</title>
        <authorList>
            <person name="Hwang D.S."/>
            <person name="Lee B.Y."/>
            <person name="Kim H.S."/>
            <person name="Lee M.C."/>
            <person name="Kyung D.H."/>
            <person name="Om A.S."/>
            <person name="Rhee J.S."/>
            <person name="Lee J.S."/>
        </authorList>
    </citation>
    <scope>NUCLEOTIDE SEQUENCE</scope>
</reference>
<dbReference type="InterPro" id="IPR013088">
    <property type="entry name" value="Znf_NHR/GATA"/>
</dbReference>
<keyword evidence="3" id="KW-0862">Zinc</keyword>
<evidence type="ECO:0000256" key="1">
    <source>
        <dbReference type="ARBA" id="ARBA00022723"/>
    </source>
</evidence>
<dbReference type="InterPro" id="IPR035500">
    <property type="entry name" value="NHR-like_dom_sf"/>
</dbReference>
<keyword evidence="1" id="KW-0479">Metal-binding</keyword>
<dbReference type="PANTHER" id="PTHR24083">
    <property type="entry name" value="NUCLEAR HORMONE RECEPTOR"/>
    <property type="match status" value="1"/>
</dbReference>
<evidence type="ECO:0000259" key="9">
    <source>
        <dbReference type="PROSITE" id="PS51030"/>
    </source>
</evidence>
<dbReference type="InterPro" id="IPR001628">
    <property type="entry name" value="Znf_hrmn_rcpt"/>
</dbReference>
<protein>
    <submittedName>
        <fullName evidence="10">Nuclear receptor</fullName>
    </submittedName>
</protein>
<keyword evidence="5" id="KW-0238">DNA-binding</keyword>
<dbReference type="GO" id="GO:0008270">
    <property type="term" value="F:zinc ion binding"/>
    <property type="evidence" value="ECO:0007669"/>
    <property type="project" value="UniProtKB-KW"/>
</dbReference>
<dbReference type="GO" id="GO:0003700">
    <property type="term" value="F:DNA-binding transcription factor activity"/>
    <property type="evidence" value="ECO:0007669"/>
    <property type="project" value="InterPro"/>
</dbReference>
<dbReference type="CDD" id="cd06916">
    <property type="entry name" value="NR_DBD_like"/>
    <property type="match status" value="1"/>
</dbReference>
<dbReference type="PROSITE" id="PS51030">
    <property type="entry name" value="NUCLEAR_REC_DBD_2"/>
    <property type="match status" value="1"/>
</dbReference>
<keyword evidence="6" id="KW-0804">Transcription</keyword>
<feature type="domain" description="Nuclear receptor" evidence="9">
    <location>
        <begin position="88"/>
        <end position="167"/>
    </location>
</feature>
<keyword evidence="2" id="KW-0863">Zinc-finger</keyword>
<keyword evidence="4" id="KW-0805">Transcription regulation</keyword>
<dbReference type="SUPFAM" id="SSF57716">
    <property type="entry name" value="Glucocorticoid receptor-like (DNA-binding domain)"/>
    <property type="match status" value="1"/>
</dbReference>
<gene>
    <name evidence="10" type="primary">NR24</name>
</gene>
<keyword evidence="8" id="KW-0539">Nucleus</keyword>
<dbReference type="EMBL" id="KJ664199">
    <property type="protein sequence ID" value="AID52836.1"/>
    <property type="molecule type" value="mRNA"/>
</dbReference>
<dbReference type="GO" id="GO:0043565">
    <property type="term" value="F:sequence-specific DNA binding"/>
    <property type="evidence" value="ECO:0007669"/>
    <property type="project" value="InterPro"/>
</dbReference>
<sequence>MPEISLASNIMESSFDILKYICDDLAGLEKDFSSPNSLDFAPRSNGPPIESESHFSQVEPMTPIQPFMQVSSSSEDLEETQSEVGTQQPLCPICNDVAGKHFYYGVQACISCRGFFQRSVRNRFHLKFICCKGTQNCRITARSRKNCKWCRFQKCLQSGMKTCYVMTHDKSGLPPKSKLILPIKAMVKTANLSQIFTEHEVDKALSIYKNLLSFGYRSYYQLFSQNEQEFMTFLRALNDQGGGPSMISEAFTETNKQATINYFFSIDDMASLTPFDRMTLISHNFPSIFGLLWSVYSYTPDLCTFYEEFLKHGYEFRDREPEIDKILMVFEANQLLGKKPKNLTIDVTFRSNSATQDLIQRHDNLVHEVNSGLRESSQSSADYIIVMLLSHIIMFATEFAVSLQDKAKIQATQEKYLVLLHRYLRTHYQGRARAKLSETMMIFEPCRQVFETFHERIFKTRPRGGIF</sequence>
<evidence type="ECO:0000256" key="6">
    <source>
        <dbReference type="ARBA" id="ARBA00023163"/>
    </source>
</evidence>
<evidence type="ECO:0000256" key="3">
    <source>
        <dbReference type="ARBA" id="ARBA00022833"/>
    </source>
</evidence>
<dbReference type="Gene3D" id="1.10.565.10">
    <property type="entry name" value="Retinoid X Receptor"/>
    <property type="match status" value="1"/>
</dbReference>
<proteinExistence type="evidence at transcript level"/>
<dbReference type="PROSITE" id="PS00031">
    <property type="entry name" value="NUCLEAR_REC_DBD_1"/>
    <property type="match status" value="1"/>
</dbReference>
<reference evidence="10" key="2">
    <citation type="submission" date="2014-03" db="EMBL/GenBank/DDBJ databases">
        <authorList>
            <person name="Lee J.-S."/>
            <person name="Hwang D.-S."/>
        </authorList>
    </citation>
    <scope>NUCLEOTIDE SEQUENCE</scope>
</reference>
<dbReference type="SMART" id="SM00399">
    <property type="entry name" value="ZnF_C4"/>
    <property type="match status" value="1"/>
</dbReference>